<evidence type="ECO:0000313" key="2">
    <source>
        <dbReference type="EMBL" id="MBG0568752.1"/>
    </source>
</evidence>
<feature type="chain" id="PRO_5039567327" description="DUF5666 domain-containing protein" evidence="1">
    <location>
        <begin position="21"/>
        <end position="123"/>
    </location>
</feature>
<proteinExistence type="predicted"/>
<name>A0A931G3D9_9ACTN</name>
<dbReference type="Proteomes" id="UP000598146">
    <property type="component" value="Unassembled WGS sequence"/>
</dbReference>
<keyword evidence="1" id="KW-0732">Signal</keyword>
<sequence>MLIRRSVVPAALFLAFAAGCANNNNIDAGAPAPATSSTIPSAAPSSAPADGTTLTGTVTAGVEPGCLLLKDGSGDHLLIFKDDAMEKSVKVGSEVTVVGKAETGMMTTCMQGEPFVVSSVAAN</sequence>
<dbReference type="RefSeq" id="WP_196420521.1">
    <property type="nucleotide sequence ID" value="NZ_JADQTO010000044.1"/>
</dbReference>
<evidence type="ECO:0000313" key="3">
    <source>
        <dbReference type="Proteomes" id="UP000598146"/>
    </source>
</evidence>
<gene>
    <name evidence="2" type="ORF">I4J89_45800</name>
</gene>
<comment type="caution">
    <text evidence="2">The sequence shown here is derived from an EMBL/GenBank/DDBJ whole genome shotgun (WGS) entry which is preliminary data.</text>
</comment>
<evidence type="ECO:0000256" key="1">
    <source>
        <dbReference type="SAM" id="SignalP"/>
    </source>
</evidence>
<dbReference type="EMBL" id="JADQTO010000044">
    <property type="protein sequence ID" value="MBG0568752.1"/>
    <property type="molecule type" value="Genomic_DNA"/>
</dbReference>
<reference evidence="2" key="1">
    <citation type="submission" date="2020-11" db="EMBL/GenBank/DDBJ databases">
        <title>Isolation and identification of active actinomycetes.</title>
        <authorList>
            <person name="Sun X."/>
        </authorList>
    </citation>
    <scope>NUCLEOTIDE SEQUENCE</scope>
    <source>
        <strain evidence="2">NEAU-A11</strain>
    </source>
</reference>
<feature type="signal peptide" evidence="1">
    <location>
        <begin position="1"/>
        <end position="20"/>
    </location>
</feature>
<organism evidence="2 3">
    <name type="scientific">Actinoplanes aureus</name>
    <dbReference type="NCBI Taxonomy" id="2792083"/>
    <lineage>
        <taxon>Bacteria</taxon>
        <taxon>Bacillati</taxon>
        <taxon>Actinomycetota</taxon>
        <taxon>Actinomycetes</taxon>
        <taxon>Micromonosporales</taxon>
        <taxon>Micromonosporaceae</taxon>
        <taxon>Actinoplanes</taxon>
    </lineage>
</organism>
<protein>
    <recommendedName>
        <fullName evidence="4">DUF5666 domain-containing protein</fullName>
    </recommendedName>
</protein>
<dbReference type="AlphaFoldDB" id="A0A931G3D9"/>
<accession>A0A931G3D9</accession>
<keyword evidence="3" id="KW-1185">Reference proteome</keyword>
<evidence type="ECO:0008006" key="4">
    <source>
        <dbReference type="Google" id="ProtNLM"/>
    </source>
</evidence>
<dbReference type="PROSITE" id="PS51257">
    <property type="entry name" value="PROKAR_LIPOPROTEIN"/>
    <property type="match status" value="1"/>
</dbReference>